<proteinExistence type="predicted"/>
<name>A0A0Q2X6M8_MYCGO</name>
<sequence length="138" mass="14221">MGKRWWIAAVAIAATVLTGCSSGKTTVVHSSGASSPGKSTSPAASSSSEATTTESAPVSTLDSSQCVDVTGANLDLLTASDKDAARKAADTLERYNPPSSVKSAIEHFVSTGGAHFDDPDYTKNNQIVKSWVDQVCPT</sequence>
<dbReference type="Proteomes" id="UP000051677">
    <property type="component" value="Unassembled WGS sequence"/>
</dbReference>
<dbReference type="AlphaFoldDB" id="A0A0Q2X6M8"/>
<keyword evidence="2" id="KW-0732">Signal</keyword>
<dbReference type="PROSITE" id="PS51257">
    <property type="entry name" value="PROKAR_LIPOPROTEIN"/>
    <property type="match status" value="1"/>
</dbReference>
<feature type="signal peptide" evidence="2">
    <location>
        <begin position="1"/>
        <end position="23"/>
    </location>
</feature>
<evidence type="ECO:0000313" key="3">
    <source>
        <dbReference type="EMBL" id="KQH76948.1"/>
    </source>
</evidence>
<evidence type="ECO:0000313" key="4">
    <source>
        <dbReference type="Proteomes" id="UP000051677"/>
    </source>
</evidence>
<protein>
    <recommendedName>
        <fullName evidence="5">DUF732 domain-containing protein</fullName>
    </recommendedName>
</protein>
<evidence type="ECO:0000256" key="1">
    <source>
        <dbReference type="SAM" id="MobiDB-lite"/>
    </source>
</evidence>
<evidence type="ECO:0000256" key="2">
    <source>
        <dbReference type="SAM" id="SignalP"/>
    </source>
</evidence>
<feature type="chain" id="PRO_5006199607" description="DUF732 domain-containing protein" evidence="2">
    <location>
        <begin position="24"/>
        <end position="138"/>
    </location>
</feature>
<dbReference type="OrthoDB" id="4745763at2"/>
<feature type="region of interest" description="Disordered" evidence="1">
    <location>
        <begin position="25"/>
        <end position="62"/>
    </location>
</feature>
<organism evidence="3 4">
    <name type="scientific">Mycobacterium gordonae</name>
    <dbReference type="NCBI Taxonomy" id="1778"/>
    <lineage>
        <taxon>Bacteria</taxon>
        <taxon>Bacillati</taxon>
        <taxon>Actinomycetota</taxon>
        <taxon>Actinomycetes</taxon>
        <taxon>Mycobacteriales</taxon>
        <taxon>Mycobacteriaceae</taxon>
        <taxon>Mycobacterium</taxon>
    </lineage>
</organism>
<comment type="caution">
    <text evidence="3">The sequence shown here is derived from an EMBL/GenBank/DDBJ whole genome shotgun (WGS) entry which is preliminary data.</text>
</comment>
<dbReference type="RefSeq" id="WP_055579990.1">
    <property type="nucleotide sequence ID" value="NZ_LKTM01000339.1"/>
</dbReference>
<gene>
    <name evidence="3" type="ORF">AO501_10720</name>
</gene>
<accession>A0A0Q2X6M8</accession>
<reference evidence="3 4" key="1">
    <citation type="submission" date="2015-10" db="EMBL/GenBank/DDBJ databases">
        <title>Mycobacterium gordonae draft genome assembly.</title>
        <authorList>
            <person name="Ustinova V."/>
            <person name="Smirnova T."/>
            <person name="Blagodatskikh K."/>
            <person name="Varlamov D."/>
            <person name="Larionova E."/>
            <person name="Chernousova L."/>
        </authorList>
    </citation>
    <scope>NUCLEOTIDE SEQUENCE [LARGE SCALE GENOMIC DNA]</scope>
    <source>
        <strain evidence="3 4">CTRI 14-8773</strain>
    </source>
</reference>
<dbReference type="EMBL" id="LKTM01000339">
    <property type="protein sequence ID" value="KQH76948.1"/>
    <property type="molecule type" value="Genomic_DNA"/>
</dbReference>
<feature type="compositionally biased region" description="Low complexity" evidence="1">
    <location>
        <begin position="30"/>
        <end position="60"/>
    </location>
</feature>
<evidence type="ECO:0008006" key="5">
    <source>
        <dbReference type="Google" id="ProtNLM"/>
    </source>
</evidence>